<dbReference type="AlphaFoldDB" id="A0AAE9L0G3"/>
<dbReference type="KEGG" id="ccam:M5D45_15160"/>
<name>A0AAE9L0G3_9BURK</name>
<reference evidence="1" key="2">
    <citation type="submission" date="2022-05" db="EMBL/GenBank/DDBJ databases">
        <authorList>
            <person name="Kunte H.-J."/>
        </authorList>
    </citation>
    <scope>NUCLEOTIDE SEQUENCE</scope>
    <source>
        <strain evidence="1">G5</strain>
    </source>
</reference>
<dbReference type="RefSeq" id="WP_211942895.1">
    <property type="nucleotide sequence ID" value="NZ_CAJPVH010000006.1"/>
</dbReference>
<reference evidence="1" key="1">
    <citation type="journal article" date="2022" name="Microbiol. Resour. Announc.">
        <title>Genome Sequence of Cupriavidus campinensis Strain G5, a Member of a Bacterial Consortium Capable of Polyethylene Degradation.</title>
        <authorList>
            <person name="Schneider B."/>
            <person name="Pfeiffer F."/>
            <person name="Dyall-Smith M."/>
            <person name="Kunte H.J."/>
        </authorList>
    </citation>
    <scope>NUCLEOTIDE SEQUENCE</scope>
    <source>
        <strain evidence="1">G5</strain>
    </source>
</reference>
<evidence type="ECO:0000313" key="2">
    <source>
        <dbReference type="Proteomes" id="UP001056132"/>
    </source>
</evidence>
<protein>
    <submittedName>
        <fullName evidence="1">Uncharacterized protein</fullName>
    </submittedName>
</protein>
<proteinExistence type="predicted"/>
<accession>A0AAE9L0G3</accession>
<organism evidence="1 2">
    <name type="scientific">Cupriavidus campinensis</name>
    <dbReference type="NCBI Taxonomy" id="151783"/>
    <lineage>
        <taxon>Bacteria</taxon>
        <taxon>Pseudomonadati</taxon>
        <taxon>Pseudomonadota</taxon>
        <taxon>Betaproteobacteria</taxon>
        <taxon>Burkholderiales</taxon>
        <taxon>Burkholderiaceae</taxon>
        <taxon>Cupriavidus</taxon>
    </lineage>
</organism>
<dbReference type="EMBL" id="CP097330">
    <property type="protein sequence ID" value="URF03822.1"/>
    <property type="molecule type" value="Genomic_DNA"/>
</dbReference>
<evidence type="ECO:0000313" key="1">
    <source>
        <dbReference type="EMBL" id="URF03822.1"/>
    </source>
</evidence>
<sequence length="265" mass="29145">MAKLLRRSGAAMGAQITLIAGNQLPFRVSGLGPNRRHLAFRSSDSTLRILPLKVNDRDIEQQLKIEVSETGIVSRRVVHVDAYIYGTTQRDANTPRLTVEVLPRLELPDAGTEAGILARMLVVENANPDSDKFSSLDEALKCMQWMVHVMRNRLRLGATHFAARGATSLTDLIKAPNQVEGFESYPIIADRPALLLNKTMNIANDGTHAKNAAFRTYVENAIAVASGKHFGNDPSAGEMYAWRTLPSKPPGPNFEPFQQLGGQQF</sequence>
<gene>
    <name evidence="1" type="ORF">M5D45_15160</name>
</gene>
<dbReference type="Proteomes" id="UP001056132">
    <property type="component" value="Chromosome 1"/>
</dbReference>